<dbReference type="EMBL" id="ML976659">
    <property type="protein sequence ID" value="KAF1978985.1"/>
    <property type="molecule type" value="Genomic_DNA"/>
</dbReference>
<evidence type="ECO:0000313" key="2">
    <source>
        <dbReference type="EMBL" id="KAF1978985.1"/>
    </source>
</evidence>
<evidence type="ECO:0000256" key="1">
    <source>
        <dbReference type="SAM" id="Phobius"/>
    </source>
</evidence>
<proteinExistence type="predicted"/>
<evidence type="ECO:0000313" key="3">
    <source>
        <dbReference type="Proteomes" id="UP000800036"/>
    </source>
</evidence>
<feature type="transmembrane region" description="Helical" evidence="1">
    <location>
        <begin position="70"/>
        <end position="90"/>
    </location>
</feature>
<keyword evidence="3" id="KW-1185">Reference proteome</keyword>
<name>A0A6A5VPX2_9PLEO</name>
<dbReference type="AlphaFoldDB" id="A0A6A5VPX2"/>
<organism evidence="2 3">
    <name type="scientific">Bimuria novae-zelandiae CBS 107.79</name>
    <dbReference type="NCBI Taxonomy" id="1447943"/>
    <lineage>
        <taxon>Eukaryota</taxon>
        <taxon>Fungi</taxon>
        <taxon>Dikarya</taxon>
        <taxon>Ascomycota</taxon>
        <taxon>Pezizomycotina</taxon>
        <taxon>Dothideomycetes</taxon>
        <taxon>Pleosporomycetidae</taxon>
        <taxon>Pleosporales</taxon>
        <taxon>Massarineae</taxon>
        <taxon>Didymosphaeriaceae</taxon>
        <taxon>Bimuria</taxon>
    </lineage>
</organism>
<accession>A0A6A5VPX2</accession>
<protein>
    <submittedName>
        <fullName evidence="2">Uncharacterized protein</fullName>
    </submittedName>
</protein>
<reference evidence="2" key="1">
    <citation type="journal article" date="2020" name="Stud. Mycol.">
        <title>101 Dothideomycetes genomes: a test case for predicting lifestyles and emergence of pathogens.</title>
        <authorList>
            <person name="Haridas S."/>
            <person name="Albert R."/>
            <person name="Binder M."/>
            <person name="Bloem J."/>
            <person name="Labutti K."/>
            <person name="Salamov A."/>
            <person name="Andreopoulos B."/>
            <person name="Baker S."/>
            <person name="Barry K."/>
            <person name="Bills G."/>
            <person name="Bluhm B."/>
            <person name="Cannon C."/>
            <person name="Castanera R."/>
            <person name="Culley D."/>
            <person name="Daum C."/>
            <person name="Ezra D."/>
            <person name="Gonzalez J."/>
            <person name="Henrissat B."/>
            <person name="Kuo A."/>
            <person name="Liang C."/>
            <person name="Lipzen A."/>
            <person name="Lutzoni F."/>
            <person name="Magnuson J."/>
            <person name="Mondo S."/>
            <person name="Nolan M."/>
            <person name="Ohm R."/>
            <person name="Pangilinan J."/>
            <person name="Park H.-J."/>
            <person name="Ramirez L."/>
            <person name="Alfaro M."/>
            <person name="Sun H."/>
            <person name="Tritt A."/>
            <person name="Yoshinaga Y."/>
            <person name="Zwiers L.-H."/>
            <person name="Turgeon B."/>
            <person name="Goodwin S."/>
            <person name="Spatafora J."/>
            <person name="Crous P."/>
            <person name="Grigoriev I."/>
        </authorList>
    </citation>
    <scope>NUCLEOTIDE SEQUENCE</scope>
    <source>
        <strain evidence="2">CBS 107.79</strain>
    </source>
</reference>
<keyword evidence="1" id="KW-1133">Transmembrane helix</keyword>
<dbReference type="Proteomes" id="UP000800036">
    <property type="component" value="Unassembled WGS sequence"/>
</dbReference>
<gene>
    <name evidence="2" type="ORF">BU23DRAFT_563844</name>
</gene>
<keyword evidence="1" id="KW-0472">Membrane</keyword>
<sequence length="112" mass="12236">MFGPTRFNGAEDPLGVNDQHLCGDPPVPCLIPISFWDMFSQAAKNKLKELNRRSIAARGRQSGKSAHGPVWIVVIVLLVVLLIIASFLMARSRSKALKEIAVKESEPQDLGA</sequence>
<keyword evidence="1" id="KW-0812">Transmembrane</keyword>